<evidence type="ECO:0000313" key="2">
    <source>
        <dbReference type="Proteomes" id="UP001594351"/>
    </source>
</evidence>
<evidence type="ECO:0008006" key="3">
    <source>
        <dbReference type="Google" id="ProtNLM"/>
    </source>
</evidence>
<keyword evidence="2" id="KW-1185">Reference proteome</keyword>
<organism evidence="1 2">
    <name type="scientific">candidate division CSSED10-310 bacterium</name>
    <dbReference type="NCBI Taxonomy" id="2855610"/>
    <lineage>
        <taxon>Bacteria</taxon>
        <taxon>Bacteria division CSSED10-310</taxon>
    </lineage>
</organism>
<comment type="caution">
    <text evidence="1">The sequence shown here is derived from an EMBL/GenBank/DDBJ whole genome shotgun (WGS) entry which is preliminary data.</text>
</comment>
<gene>
    <name evidence="1" type="ORF">ACFL27_23550</name>
</gene>
<proteinExistence type="predicted"/>
<dbReference type="EMBL" id="JBHPBY010000441">
    <property type="protein sequence ID" value="MFC1853184.1"/>
    <property type="molecule type" value="Genomic_DNA"/>
</dbReference>
<reference evidence="1 2" key="1">
    <citation type="submission" date="2024-09" db="EMBL/GenBank/DDBJ databases">
        <title>Laminarin stimulates single cell rates of sulfate reduction while oxygen inhibits transcriptomic activity in coastal marine sediment.</title>
        <authorList>
            <person name="Lindsay M."/>
            <person name="Orcutt B."/>
            <person name="Emerson D."/>
            <person name="Stepanauskas R."/>
            <person name="D'Angelo T."/>
        </authorList>
    </citation>
    <scope>NUCLEOTIDE SEQUENCE [LARGE SCALE GENOMIC DNA]</scope>
    <source>
        <strain evidence="1">SAG AM-311-K15</strain>
    </source>
</reference>
<name>A0ABV6Z444_UNCC1</name>
<dbReference type="Proteomes" id="UP001594351">
    <property type="component" value="Unassembled WGS sequence"/>
</dbReference>
<evidence type="ECO:0000313" key="1">
    <source>
        <dbReference type="EMBL" id="MFC1853184.1"/>
    </source>
</evidence>
<protein>
    <recommendedName>
        <fullName evidence="3">SGNH/GDSL hydrolase family protein</fullName>
    </recommendedName>
</protein>
<sequence length="332" mass="37977">MNRLIKYALLLSIFLCSSFLTARILPKLPLRSGKYPRVQYMASFEVPLGPEFFFAHSRQSELSQSIMYHNLDDSMDNARLADIIFIGDSRMPLGLREEFLMPKAAQIGVSLFSLGFGHVEKAKFGLLLIRKFNLKPKVVVVAGGPFIFQDSLSGVGEQAVRMTRWDAIKQWFEAASWWNIKRRLHSVLPKIEFFNGRLHARYIHYRSSRTGWWKTVLEPNGQGKPGFIPERKSYERYLPMAEEFKQEMDRIGALLVLTIVPYRNTQVGHLPYLSKKLGVPVVVPPFDGLRLADGSHLNRASAQRFSEMFWAEFIALPEVREKLSLGPTNSAQ</sequence>
<accession>A0ABV6Z444</accession>